<dbReference type="Pfam" id="PF00072">
    <property type="entry name" value="Response_reg"/>
    <property type="match status" value="1"/>
</dbReference>
<organism evidence="3 4">
    <name type="scientific">Vreelandella arcis</name>
    <dbReference type="NCBI Taxonomy" id="416873"/>
    <lineage>
        <taxon>Bacteria</taxon>
        <taxon>Pseudomonadati</taxon>
        <taxon>Pseudomonadota</taxon>
        <taxon>Gammaproteobacteria</taxon>
        <taxon>Oceanospirillales</taxon>
        <taxon>Halomonadaceae</taxon>
        <taxon>Vreelandella</taxon>
    </lineage>
</organism>
<accession>A0A1G9X0K9</accession>
<dbReference type="InterPro" id="IPR011006">
    <property type="entry name" value="CheY-like_superfamily"/>
</dbReference>
<dbReference type="Proteomes" id="UP000199677">
    <property type="component" value="Unassembled WGS sequence"/>
</dbReference>
<evidence type="ECO:0000259" key="2">
    <source>
        <dbReference type="PROSITE" id="PS50110"/>
    </source>
</evidence>
<dbReference type="OrthoDB" id="9793549at2"/>
<dbReference type="PANTHER" id="PTHR44520">
    <property type="entry name" value="RESPONSE REGULATOR RCP1-RELATED"/>
    <property type="match status" value="1"/>
</dbReference>
<dbReference type="SUPFAM" id="SSF52172">
    <property type="entry name" value="CheY-like"/>
    <property type="match status" value="1"/>
</dbReference>
<dbReference type="STRING" id="416873.SAMN04487951_10185"/>
<dbReference type="GO" id="GO:0000160">
    <property type="term" value="P:phosphorelay signal transduction system"/>
    <property type="evidence" value="ECO:0007669"/>
    <property type="project" value="InterPro"/>
</dbReference>
<dbReference type="PROSITE" id="PS50110">
    <property type="entry name" value="RESPONSE_REGULATORY"/>
    <property type="match status" value="1"/>
</dbReference>
<proteinExistence type="predicted"/>
<keyword evidence="1" id="KW-0597">Phosphoprotein</keyword>
<feature type="modified residue" description="4-aspartylphosphate" evidence="1">
    <location>
        <position position="62"/>
    </location>
</feature>
<sequence length="140" mass="15733">MSQAHRVLLVEDDQADAYITQKVFRDIAEDIALSHTETGESALEWLAARQKEGTLPDLILLDLNMPRMDGFTFLEQAKGQERLRSIPVVVLTTSASQGDVDRAYALGAAGYVVKPSSIDDFTHYMQRLVSYWFSLVKRPD</sequence>
<dbReference type="SMART" id="SM00448">
    <property type="entry name" value="REC"/>
    <property type="match status" value="1"/>
</dbReference>
<dbReference type="AlphaFoldDB" id="A0A1G9X0K9"/>
<dbReference type="CDD" id="cd17557">
    <property type="entry name" value="REC_Rcp-like"/>
    <property type="match status" value="1"/>
</dbReference>
<reference evidence="4" key="1">
    <citation type="submission" date="2016-10" db="EMBL/GenBank/DDBJ databases">
        <authorList>
            <person name="Varghese N."/>
            <person name="Submissions S."/>
        </authorList>
    </citation>
    <scope>NUCLEOTIDE SEQUENCE [LARGE SCALE GENOMIC DNA]</scope>
    <source>
        <strain evidence="4">CGMCC 1.6494</strain>
    </source>
</reference>
<protein>
    <submittedName>
        <fullName evidence="3">CheY chemotaxis protein or a CheY-like REC (Receiver) domain</fullName>
    </submittedName>
</protein>
<dbReference type="EMBL" id="FNII01000001">
    <property type="protein sequence ID" value="SDM90364.1"/>
    <property type="molecule type" value="Genomic_DNA"/>
</dbReference>
<evidence type="ECO:0000313" key="3">
    <source>
        <dbReference type="EMBL" id="SDM90364.1"/>
    </source>
</evidence>
<dbReference type="InterPro" id="IPR001789">
    <property type="entry name" value="Sig_transdc_resp-reg_receiver"/>
</dbReference>
<evidence type="ECO:0000313" key="4">
    <source>
        <dbReference type="Proteomes" id="UP000199677"/>
    </source>
</evidence>
<gene>
    <name evidence="3" type="ORF">SAMN04487951_10185</name>
</gene>
<feature type="domain" description="Response regulatory" evidence="2">
    <location>
        <begin position="6"/>
        <end position="129"/>
    </location>
</feature>
<dbReference type="PANTHER" id="PTHR44520:SF2">
    <property type="entry name" value="RESPONSE REGULATOR RCP1"/>
    <property type="match status" value="1"/>
</dbReference>
<dbReference type="InterPro" id="IPR052893">
    <property type="entry name" value="TCS_response_regulator"/>
</dbReference>
<dbReference type="Gene3D" id="3.40.50.2300">
    <property type="match status" value="1"/>
</dbReference>
<keyword evidence="4" id="KW-1185">Reference proteome</keyword>
<dbReference type="RefSeq" id="WP_089701371.1">
    <property type="nucleotide sequence ID" value="NZ_FNII01000001.1"/>
</dbReference>
<evidence type="ECO:0000256" key="1">
    <source>
        <dbReference type="PROSITE-ProRule" id="PRU00169"/>
    </source>
</evidence>
<name>A0A1G9X0K9_9GAMM</name>